<evidence type="ECO:0000259" key="7">
    <source>
        <dbReference type="PROSITE" id="PS50847"/>
    </source>
</evidence>
<dbReference type="AlphaFoldDB" id="D1PQE3"/>
<keyword evidence="6" id="KW-1133">Transmembrane helix</keyword>
<accession>D1PQE3</accession>
<feature type="compositionally biased region" description="Acidic residues" evidence="5">
    <location>
        <begin position="936"/>
        <end position="945"/>
    </location>
</feature>
<feature type="transmembrane region" description="Helical" evidence="6">
    <location>
        <begin position="990"/>
        <end position="1010"/>
    </location>
</feature>
<keyword evidence="9" id="KW-1185">Reference proteome</keyword>
<evidence type="ECO:0000256" key="5">
    <source>
        <dbReference type="SAM" id="MobiDB-lite"/>
    </source>
</evidence>
<evidence type="ECO:0000313" key="9">
    <source>
        <dbReference type="Proteomes" id="UP000003438"/>
    </source>
</evidence>
<feature type="compositionally biased region" description="Polar residues" evidence="5">
    <location>
        <begin position="15"/>
        <end position="26"/>
    </location>
</feature>
<keyword evidence="1" id="KW-0134">Cell wall</keyword>
<evidence type="ECO:0000256" key="1">
    <source>
        <dbReference type="ARBA" id="ARBA00022512"/>
    </source>
</evidence>
<keyword evidence="2" id="KW-0964">Secreted</keyword>
<evidence type="ECO:0000256" key="6">
    <source>
        <dbReference type="SAM" id="Phobius"/>
    </source>
</evidence>
<protein>
    <submittedName>
        <fullName evidence="8">LPXTG-motif cell wall anchor domain protein</fullName>
    </submittedName>
</protein>
<feature type="compositionally biased region" description="Low complexity" evidence="5">
    <location>
        <begin position="946"/>
        <end position="964"/>
    </location>
</feature>
<name>D1PQE3_9FIRM</name>
<keyword evidence="6" id="KW-0812">Transmembrane</keyword>
<gene>
    <name evidence="8" type="ORF">SUBVAR_06612</name>
</gene>
<dbReference type="PROSITE" id="PS50847">
    <property type="entry name" value="GRAM_POS_ANCHORING"/>
    <property type="match status" value="1"/>
</dbReference>
<evidence type="ECO:0000313" key="8">
    <source>
        <dbReference type="EMBL" id="EFB75088.1"/>
    </source>
</evidence>
<dbReference type="Proteomes" id="UP000003438">
    <property type="component" value="Unassembled WGS sequence"/>
</dbReference>
<comment type="caution">
    <text evidence="8">The sequence shown here is derived from an EMBL/GenBank/DDBJ whole genome shotgun (WGS) entry which is preliminary data.</text>
</comment>
<evidence type="ECO:0000256" key="3">
    <source>
        <dbReference type="ARBA" id="ARBA00022729"/>
    </source>
</evidence>
<dbReference type="HOGENOM" id="CLU_296641_0_0_9"/>
<feature type="region of interest" description="Disordered" evidence="5">
    <location>
        <begin position="930"/>
        <end position="964"/>
    </location>
</feature>
<proteinExistence type="predicted"/>
<keyword evidence="6" id="KW-0472">Membrane</keyword>
<feature type="domain" description="Gram-positive cocci surface proteins LPxTG" evidence="7">
    <location>
        <begin position="981"/>
        <end position="1017"/>
    </location>
</feature>
<keyword evidence="4" id="KW-0572">Peptidoglycan-anchor</keyword>
<dbReference type="STRING" id="411471.SUBVAR_06612"/>
<keyword evidence="3" id="KW-0732">Signal</keyword>
<sequence length="1017" mass="108440">MLPFAAFAEDPENDGSGSTGSATTEKTPGEIPPSAGVELLGGTPRNLGNYKVIVQAVIRDESGGWVSTNALPSKFFNGTTAGGSSGDAGSSGSWQWTAQDGGYTLTGQFDSHANVWGNLKYPTSLWNYDTDELQFMGIGKNSYSTEVAYSDDVDSSFLFERNSYPLGVASGTEWRTYIFQQKGPSAPAIPDPTPDDLDNLGEIVNIICTTNTAQHPTITSEVIGSKDIDYTITHEENAATATVTIINADLYVAKYNETYVDHTLDNDTTADLTIGLVYDDDTKQWTVASDNGTATVYVKCTTTPVTPPLPDGEILKSILGNAIKVECATENSGHDPIVTGLLGDKDTDYTVTQSGNTATVTITVTDPYVAKYNEEYAGHTLGENSDLTIGLVYDGGNWVLDPNNNTATVYVQCTVPSNIPDPTNEDVRDALNGAGNIVSIECTNNSAHEPVTSGLRGAAPKDYIITHEPDAATATITIQNTGVYLTTYNKAYPGHVLDEGSDLVLGLIYEGGAWKLNPEDNTATIYVTCPDIVVTPASMVIYKGGETNTTDSNVEIVGADGNPITNADGSLPEIGFYLELSDELNAELRSKLNVPEDEVLNLSDLVTLTADVQGSSGETLSWKLEKYSDGNGSSSTVESKNGRYIYKIVPETPGSGTKLKVSFYTETETTGQKNYVNSDNFALTDSLSETYQMEIYGDRVDAATLKATIEINGEEQTIGVKGSDTPATLTVRYVVGAQDAVVTPSYDTIVHASEVDDPNQDALKKAYVIRSNGTQPAVDDFMVNESNVQVAASDVSLLADAIADTVGTTFEETLKSKAGKEVASKFQLKEANLQSQAQYLDLVDATNGNAWVTTEQDVTIYLPFPKETDANTTFYLAHFDGLDRNTSVDAMEAAVESKVPTVTKVAADQYGVYFEASDFSPYVLVWDTTKTQPTTPDDDNDDDNNNDNNNATTTNNNNTSTTNVSVNNNAAAAAPAATAAIPQTGDAMPVGLLGGVAVVAAAAFAALFVLRKRKHND</sequence>
<dbReference type="EMBL" id="ACBY02000040">
    <property type="protein sequence ID" value="EFB75088.1"/>
    <property type="molecule type" value="Genomic_DNA"/>
</dbReference>
<dbReference type="NCBIfam" id="TIGR01167">
    <property type="entry name" value="LPXTG_anchor"/>
    <property type="match status" value="1"/>
</dbReference>
<feature type="region of interest" description="Disordered" evidence="5">
    <location>
        <begin position="1"/>
        <end position="42"/>
    </location>
</feature>
<dbReference type="eggNOG" id="COG1361">
    <property type="taxonomic scope" value="Bacteria"/>
</dbReference>
<evidence type="ECO:0000256" key="4">
    <source>
        <dbReference type="ARBA" id="ARBA00023088"/>
    </source>
</evidence>
<dbReference type="InterPro" id="IPR019931">
    <property type="entry name" value="LPXTG_anchor"/>
</dbReference>
<evidence type="ECO:0000256" key="2">
    <source>
        <dbReference type="ARBA" id="ARBA00022525"/>
    </source>
</evidence>
<reference evidence="8" key="1">
    <citation type="submission" date="2009-12" db="EMBL/GenBank/DDBJ databases">
        <authorList>
            <person name="Weinstock G."/>
            <person name="Sodergren E."/>
            <person name="Clifton S."/>
            <person name="Fulton L."/>
            <person name="Fulton B."/>
            <person name="Courtney L."/>
            <person name="Fronick C."/>
            <person name="Harrison M."/>
            <person name="Strong C."/>
            <person name="Farmer C."/>
            <person name="Delahaunty K."/>
            <person name="Markovic C."/>
            <person name="Hall O."/>
            <person name="Minx P."/>
            <person name="Tomlinson C."/>
            <person name="Mitreva M."/>
            <person name="Nelson J."/>
            <person name="Hou S."/>
            <person name="Wollam A."/>
            <person name="Pepin K.H."/>
            <person name="Johnson M."/>
            <person name="Bhonagiri V."/>
            <person name="Nash W.E."/>
            <person name="Warren W."/>
            <person name="Chinwalla A."/>
            <person name="Mardis E.R."/>
            <person name="Wilson R.K."/>
        </authorList>
    </citation>
    <scope>NUCLEOTIDE SEQUENCE [LARGE SCALE GENOMIC DNA]</scope>
    <source>
        <strain evidence="8">DSM 15176</strain>
    </source>
</reference>
<organism evidence="8 9">
    <name type="scientific">Subdoligranulum variabile DSM 15176</name>
    <dbReference type="NCBI Taxonomy" id="411471"/>
    <lineage>
        <taxon>Bacteria</taxon>
        <taxon>Bacillati</taxon>
        <taxon>Bacillota</taxon>
        <taxon>Clostridia</taxon>
        <taxon>Eubacteriales</taxon>
        <taxon>Oscillospiraceae</taxon>
        <taxon>Subdoligranulum</taxon>
    </lineage>
</organism>